<keyword evidence="1" id="KW-0472">Membrane</keyword>
<keyword evidence="3" id="KW-0255">Endonuclease</keyword>
<keyword evidence="1" id="KW-0812">Transmembrane</keyword>
<evidence type="ECO:0000256" key="1">
    <source>
        <dbReference type="SAM" id="Phobius"/>
    </source>
</evidence>
<gene>
    <name evidence="3" type="ORF">H7J73_15955</name>
</gene>
<dbReference type="Pfam" id="PF03372">
    <property type="entry name" value="Exo_endo_phos"/>
    <property type="match status" value="1"/>
</dbReference>
<feature type="transmembrane region" description="Helical" evidence="1">
    <location>
        <begin position="73"/>
        <end position="96"/>
    </location>
</feature>
<dbReference type="InterPro" id="IPR036691">
    <property type="entry name" value="Endo/exonu/phosph_ase_sf"/>
</dbReference>
<dbReference type="InterPro" id="IPR005135">
    <property type="entry name" value="Endo/exonuclease/phosphatase"/>
</dbReference>
<protein>
    <submittedName>
        <fullName evidence="3">Endonuclease/exonuclease/phosphatase family protein</fullName>
    </submittedName>
</protein>
<dbReference type="Proteomes" id="UP001526201">
    <property type="component" value="Unassembled WGS sequence"/>
</dbReference>
<feature type="transmembrane region" description="Helical" evidence="1">
    <location>
        <begin position="44"/>
        <end position="66"/>
    </location>
</feature>
<accession>A0ABT3CDJ3</accession>
<keyword evidence="1" id="KW-1133">Transmembrane helix</keyword>
<reference evidence="3 4" key="1">
    <citation type="journal article" date="2022" name="BMC Genomics">
        <title>Comparative genome analysis of mycobacteria focusing on tRNA and non-coding RNA.</title>
        <authorList>
            <person name="Behra P.R.K."/>
            <person name="Pettersson B.M.F."/>
            <person name="Ramesh M."/>
            <person name="Das S."/>
            <person name="Dasgupta S."/>
            <person name="Kirsebom L.A."/>
        </authorList>
    </citation>
    <scope>NUCLEOTIDE SEQUENCE [LARGE SCALE GENOMIC DNA]</scope>
    <source>
        <strain evidence="3 4">DSM 44078</strain>
    </source>
</reference>
<name>A0ABT3CDJ3_9MYCO</name>
<dbReference type="EMBL" id="JACKTY010000029">
    <property type="protein sequence ID" value="MCV7227526.1"/>
    <property type="molecule type" value="Genomic_DNA"/>
</dbReference>
<keyword evidence="3" id="KW-0378">Hydrolase</keyword>
<keyword evidence="3" id="KW-0540">Nuclease</keyword>
<feature type="domain" description="Endonuclease/exonuclease/phosphatase" evidence="2">
    <location>
        <begin position="124"/>
        <end position="324"/>
    </location>
</feature>
<proteinExistence type="predicted"/>
<comment type="caution">
    <text evidence="3">The sequence shown here is derived from an EMBL/GenBank/DDBJ whole genome shotgun (WGS) entry which is preliminary data.</text>
</comment>
<feature type="transmembrane region" description="Helical" evidence="1">
    <location>
        <begin position="21"/>
        <end position="38"/>
    </location>
</feature>
<organism evidence="3 4">
    <name type="scientific">Mycolicibacterium komossense</name>
    <dbReference type="NCBI Taxonomy" id="1779"/>
    <lineage>
        <taxon>Bacteria</taxon>
        <taxon>Bacillati</taxon>
        <taxon>Actinomycetota</taxon>
        <taxon>Actinomycetes</taxon>
        <taxon>Mycobacteriales</taxon>
        <taxon>Mycobacteriaceae</taxon>
        <taxon>Mycolicibacterium</taxon>
    </lineage>
</organism>
<dbReference type="Gene3D" id="3.60.10.10">
    <property type="entry name" value="Endonuclease/exonuclease/phosphatase"/>
    <property type="match status" value="1"/>
</dbReference>
<sequence>MQAHRAQLSRRINVRRSLATAMTVAVLAYSVIAVVVRARPLSNLLGLVVAVGSPYVPLAALVALALAIRCRRVLLAVVAASVVIATLAVQFSWYYLSNPVDVGQHIDIRVLSSNLRKGQADASVFVALAKQGADVVTVSELTPAAVRAFAHAGMDDTFPYSVLIPEKGAAGFGLWSRFPVTEVRLPKHRNTGIAAARLDVPGVRFDPLIASIHIMSPVASDQNSFAAWQFGIDGTKQELTDFASDTDPGAVIVAGDFNSTPDMRQFRDLATNGYRDAVDQTGAGFTPTFPSNEWFPPLITIDHVLTRNAAAASIKTVEMPGSDHRSLLATVRIPLDPTTP</sequence>
<evidence type="ECO:0000259" key="2">
    <source>
        <dbReference type="Pfam" id="PF03372"/>
    </source>
</evidence>
<evidence type="ECO:0000313" key="4">
    <source>
        <dbReference type="Proteomes" id="UP001526201"/>
    </source>
</evidence>
<dbReference type="SUPFAM" id="SSF56219">
    <property type="entry name" value="DNase I-like"/>
    <property type="match status" value="1"/>
</dbReference>
<evidence type="ECO:0000313" key="3">
    <source>
        <dbReference type="EMBL" id="MCV7227526.1"/>
    </source>
</evidence>
<dbReference type="RefSeq" id="WP_264068454.1">
    <property type="nucleotide sequence ID" value="NZ_JACKTY010000029.1"/>
</dbReference>
<keyword evidence="4" id="KW-1185">Reference proteome</keyword>
<dbReference type="GO" id="GO:0004519">
    <property type="term" value="F:endonuclease activity"/>
    <property type="evidence" value="ECO:0007669"/>
    <property type="project" value="UniProtKB-KW"/>
</dbReference>